<dbReference type="InterPro" id="IPR000891">
    <property type="entry name" value="PYR_CT"/>
</dbReference>
<dbReference type="Gene3D" id="3.20.20.70">
    <property type="entry name" value="Aldolase class I"/>
    <property type="match status" value="1"/>
</dbReference>
<dbReference type="EMBL" id="JARPTC010000009">
    <property type="protein sequence ID" value="MDO7786955.1"/>
    <property type="molecule type" value="Genomic_DNA"/>
</dbReference>
<dbReference type="Pfam" id="PF00682">
    <property type="entry name" value="HMGL-like"/>
    <property type="match status" value="1"/>
</dbReference>
<evidence type="ECO:0000313" key="4">
    <source>
        <dbReference type="EMBL" id="MDO7786955.1"/>
    </source>
</evidence>
<comment type="similarity">
    <text evidence="2">Belongs to the alpha-IPM synthase/homocitrate synthase family.</text>
</comment>
<dbReference type="GO" id="GO:0046912">
    <property type="term" value="F:acyltransferase activity, acyl groups converted into alkyl on transfer"/>
    <property type="evidence" value="ECO:0007669"/>
    <property type="project" value="InterPro"/>
</dbReference>
<dbReference type="PANTHER" id="PTHR42880">
    <property type="entry name" value="HOMOCITRATE SYNTHASE"/>
    <property type="match status" value="1"/>
</dbReference>
<dbReference type="PANTHER" id="PTHR42880:SF1">
    <property type="entry name" value="ISOPROPYLMALATE_HOMOCITRATE_CITRAMALATE SYNTHASE FAMILY PROTEIN"/>
    <property type="match status" value="1"/>
</dbReference>
<gene>
    <name evidence="4" type="ORF">P6N53_06930</name>
</gene>
<dbReference type="PROSITE" id="PS50991">
    <property type="entry name" value="PYR_CT"/>
    <property type="match status" value="1"/>
</dbReference>
<dbReference type="PROSITE" id="PS00816">
    <property type="entry name" value="AIPM_HOMOCIT_SYNTH_2"/>
    <property type="match status" value="1"/>
</dbReference>
<dbReference type="InterPro" id="IPR002034">
    <property type="entry name" value="AIPM/Hcit_synth_CS"/>
</dbReference>
<sequence length="274" mass="30218">MQHEVYFVDSTLRDGEQSAGVAFTNKEKVKIASLLDEAGVYQIEAGIPAMGKMEMEAIHCILGLDLKAKVSTWNRANLKDIKDSLDCGARNLHISAPVSDIHIKYKLNRSRLWVLENIKRTVSYAKAFDCEVSVGAEDASRADMDFLIRFASLAKEEGAARLRFADTLGVLDPFTTKDKISQIRQETGIDIEIHSHNDFGMATANTLAAHHGGAKYLSTTVLGLGERAGNSSFEEMIRVLKEFLGIDPAVDEQKLAELNHYVARAANRPLLLAK</sequence>
<dbReference type="AlphaFoldDB" id="A0AAW7ZCI7"/>
<dbReference type="InterPro" id="IPR013785">
    <property type="entry name" value="Aldolase_TIM"/>
</dbReference>
<dbReference type="Proteomes" id="UP001172911">
    <property type="component" value="Unassembled WGS sequence"/>
</dbReference>
<keyword evidence="1 2" id="KW-0808">Transferase</keyword>
<dbReference type="SUPFAM" id="SSF51569">
    <property type="entry name" value="Aldolase"/>
    <property type="match status" value="1"/>
</dbReference>
<evidence type="ECO:0000256" key="2">
    <source>
        <dbReference type="RuleBase" id="RU003523"/>
    </source>
</evidence>
<dbReference type="InterPro" id="IPR013477">
    <property type="entry name" value="NifV/FrbC"/>
</dbReference>
<dbReference type="CDD" id="cd07939">
    <property type="entry name" value="DRE_TIM_NifV"/>
    <property type="match status" value="1"/>
</dbReference>
<organism evidence="4 5">
    <name type="scientific">Desulforamulus aquiferis</name>
    <dbReference type="NCBI Taxonomy" id="1397668"/>
    <lineage>
        <taxon>Bacteria</taxon>
        <taxon>Bacillati</taxon>
        <taxon>Bacillota</taxon>
        <taxon>Clostridia</taxon>
        <taxon>Eubacteriales</taxon>
        <taxon>Peptococcaceae</taxon>
        <taxon>Desulforamulus</taxon>
    </lineage>
</organism>
<protein>
    <submittedName>
        <fullName evidence="4">Homocitrate synthase</fullName>
    </submittedName>
</protein>
<reference evidence="4" key="2">
    <citation type="submission" date="2023-03" db="EMBL/GenBank/DDBJ databases">
        <authorList>
            <person name="Zhang Z."/>
        </authorList>
    </citation>
    <scope>NUCLEOTIDE SEQUENCE</scope>
    <source>
        <strain evidence="4">DSA</strain>
    </source>
</reference>
<evidence type="ECO:0000259" key="3">
    <source>
        <dbReference type="PROSITE" id="PS50991"/>
    </source>
</evidence>
<name>A0AAW7ZCI7_9FIRM</name>
<keyword evidence="5" id="KW-1185">Reference proteome</keyword>
<accession>A0AAW7ZCI7</accession>
<dbReference type="PROSITE" id="PS00815">
    <property type="entry name" value="AIPM_HOMOCIT_SYNTH_1"/>
    <property type="match status" value="1"/>
</dbReference>
<dbReference type="RefSeq" id="WP_304542068.1">
    <property type="nucleotide sequence ID" value="NZ_JARPTC010000009.1"/>
</dbReference>
<evidence type="ECO:0000256" key="1">
    <source>
        <dbReference type="ARBA" id="ARBA00022679"/>
    </source>
</evidence>
<comment type="caution">
    <text evidence="4">The sequence shown here is derived from an EMBL/GenBank/DDBJ whole genome shotgun (WGS) entry which is preliminary data.</text>
</comment>
<reference evidence="4" key="1">
    <citation type="journal article" date="2023" name="J. Hazard. Mater.">
        <title>Anaerobic biodegradation of pyrene and benzo[a]pyrene by a new sulfate-reducing Desulforamulus aquiferis strain DSA.</title>
        <authorList>
            <person name="Zhang Z."/>
            <person name="Sun J."/>
            <person name="Gong X."/>
            <person name="Wang C."/>
            <person name="Wang H."/>
        </authorList>
    </citation>
    <scope>NUCLEOTIDE SEQUENCE</scope>
    <source>
        <strain evidence="4">DSA</strain>
    </source>
</reference>
<evidence type="ECO:0000313" key="5">
    <source>
        <dbReference type="Proteomes" id="UP001172911"/>
    </source>
</evidence>
<feature type="domain" description="Pyruvate carboxyltransferase" evidence="3">
    <location>
        <begin position="5"/>
        <end position="256"/>
    </location>
</feature>
<dbReference type="GO" id="GO:0019752">
    <property type="term" value="P:carboxylic acid metabolic process"/>
    <property type="evidence" value="ECO:0007669"/>
    <property type="project" value="InterPro"/>
</dbReference>
<proteinExistence type="inferred from homology"/>